<accession>A0A1F5TSF9</accession>
<sequence length="97" mass="11186">MTIQSNWTGSETTSNIVRKQIFNRWGAEEADKYDPKSNCLTFQSWANNGYRVKKGEKAIKSYIVIEKKDKQGEVVSKYPKSINLFYIKQVEKIGSES</sequence>
<dbReference type="InterPro" id="IPR013610">
    <property type="entry name" value="ArdC_N"/>
</dbReference>
<dbReference type="EMBL" id="MFGO01000005">
    <property type="protein sequence ID" value="OGF41779.1"/>
    <property type="molecule type" value="Genomic_DNA"/>
</dbReference>
<evidence type="ECO:0000313" key="3">
    <source>
        <dbReference type="Proteomes" id="UP000177579"/>
    </source>
</evidence>
<dbReference type="Proteomes" id="UP000177579">
    <property type="component" value="Unassembled WGS sequence"/>
</dbReference>
<dbReference type="Pfam" id="PF08401">
    <property type="entry name" value="ArdcN"/>
    <property type="match status" value="1"/>
</dbReference>
<evidence type="ECO:0000313" key="2">
    <source>
        <dbReference type="EMBL" id="OGF41779.1"/>
    </source>
</evidence>
<dbReference type="AlphaFoldDB" id="A0A1F5TSF9"/>
<organism evidence="2 3">
    <name type="scientific">Candidatus Falkowbacteria bacterium RIFOXYD2_FULL_34_120</name>
    <dbReference type="NCBI Taxonomy" id="1798007"/>
    <lineage>
        <taxon>Bacteria</taxon>
        <taxon>Candidatus Falkowiibacteriota</taxon>
    </lineage>
</organism>
<gene>
    <name evidence="2" type="ORF">A2531_05855</name>
</gene>
<feature type="domain" description="N-terminal" evidence="1">
    <location>
        <begin position="26"/>
        <end position="72"/>
    </location>
</feature>
<comment type="caution">
    <text evidence="2">The sequence shown here is derived from an EMBL/GenBank/DDBJ whole genome shotgun (WGS) entry which is preliminary data.</text>
</comment>
<protein>
    <recommendedName>
        <fullName evidence="1">N-terminal domain-containing protein</fullName>
    </recommendedName>
</protein>
<dbReference type="GO" id="GO:0003697">
    <property type="term" value="F:single-stranded DNA binding"/>
    <property type="evidence" value="ECO:0007669"/>
    <property type="project" value="InterPro"/>
</dbReference>
<proteinExistence type="predicted"/>
<name>A0A1F5TSF9_9BACT</name>
<evidence type="ECO:0000259" key="1">
    <source>
        <dbReference type="Pfam" id="PF08401"/>
    </source>
</evidence>
<reference evidence="2 3" key="1">
    <citation type="journal article" date="2016" name="Nat. Commun.">
        <title>Thousands of microbial genomes shed light on interconnected biogeochemical processes in an aquifer system.</title>
        <authorList>
            <person name="Anantharaman K."/>
            <person name="Brown C.T."/>
            <person name="Hug L.A."/>
            <person name="Sharon I."/>
            <person name="Castelle C.J."/>
            <person name="Probst A.J."/>
            <person name="Thomas B.C."/>
            <person name="Singh A."/>
            <person name="Wilkins M.J."/>
            <person name="Karaoz U."/>
            <person name="Brodie E.L."/>
            <person name="Williams K.H."/>
            <person name="Hubbard S.S."/>
            <person name="Banfield J.F."/>
        </authorList>
    </citation>
    <scope>NUCLEOTIDE SEQUENCE [LARGE SCALE GENOMIC DNA]</scope>
</reference>